<comment type="pathway">
    <text evidence="11">Cell wall biogenesis; peptidoglycan biosynthesis.</text>
</comment>
<comment type="subcellular location">
    <subcellularLocation>
        <location evidence="11">Cell inner membrane</location>
        <topology evidence="11">Single-pass membrane protein</topology>
    </subcellularLocation>
</comment>
<feature type="domain" description="Glycosyl transferase family 51" evidence="12">
    <location>
        <begin position="50"/>
        <end position="215"/>
    </location>
</feature>
<dbReference type="AlphaFoldDB" id="A0A6A7Y7B7"/>
<dbReference type="GO" id="GO:0071555">
    <property type="term" value="P:cell wall organization"/>
    <property type="evidence" value="ECO:0007669"/>
    <property type="project" value="UniProtKB-KW"/>
</dbReference>
<comment type="caution">
    <text evidence="13">The sequence shown here is derived from an EMBL/GenBank/DDBJ whole genome shotgun (WGS) entry which is preliminary data.</text>
</comment>
<dbReference type="GO" id="GO:0005886">
    <property type="term" value="C:plasma membrane"/>
    <property type="evidence" value="ECO:0007669"/>
    <property type="project" value="UniProtKB-SubCell"/>
</dbReference>
<evidence type="ECO:0000256" key="9">
    <source>
        <dbReference type="ARBA" id="ARBA00023136"/>
    </source>
</evidence>
<accession>A0A6A7Y7B7</accession>
<dbReference type="EMBL" id="VWNA01000001">
    <property type="protein sequence ID" value="MQT13552.1"/>
    <property type="molecule type" value="Genomic_DNA"/>
</dbReference>
<gene>
    <name evidence="11 13" type="primary">mtgA</name>
    <name evidence="13" type="ORF">F0357_13075</name>
</gene>
<keyword evidence="9 11" id="KW-0472">Membrane</keyword>
<dbReference type="NCBIfam" id="TIGR02070">
    <property type="entry name" value="mono_pep_trsgly"/>
    <property type="match status" value="1"/>
</dbReference>
<evidence type="ECO:0000256" key="2">
    <source>
        <dbReference type="ARBA" id="ARBA00022519"/>
    </source>
</evidence>
<evidence type="ECO:0000256" key="3">
    <source>
        <dbReference type="ARBA" id="ARBA00022676"/>
    </source>
</evidence>
<dbReference type="SUPFAM" id="SSF53955">
    <property type="entry name" value="Lysozyme-like"/>
    <property type="match status" value="1"/>
</dbReference>
<dbReference type="RefSeq" id="WP_376767832.1">
    <property type="nucleotide sequence ID" value="NZ_VWNA01000001.1"/>
</dbReference>
<evidence type="ECO:0000256" key="7">
    <source>
        <dbReference type="ARBA" id="ARBA00022984"/>
    </source>
</evidence>
<evidence type="ECO:0000256" key="5">
    <source>
        <dbReference type="ARBA" id="ARBA00022692"/>
    </source>
</evidence>
<comment type="function">
    <text evidence="11">Peptidoglycan polymerase that catalyzes glycan chain elongation from lipid-linked precursors.</text>
</comment>
<dbReference type="GO" id="GO:0009252">
    <property type="term" value="P:peptidoglycan biosynthetic process"/>
    <property type="evidence" value="ECO:0007669"/>
    <property type="project" value="UniProtKB-UniRule"/>
</dbReference>
<evidence type="ECO:0000259" key="12">
    <source>
        <dbReference type="Pfam" id="PF00912"/>
    </source>
</evidence>
<keyword evidence="1 11" id="KW-1003">Cell membrane</keyword>
<keyword evidence="2 11" id="KW-0997">Cell inner membrane</keyword>
<evidence type="ECO:0000256" key="8">
    <source>
        <dbReference type="ARBA" id="ARBA00022989"/>
    </source>
</evidence>
<evidence type="ECO:0000313" key="14">
    <source>
        <dbReference type="Proteomes" id="UP000332515"/>
    </source>
</evidence>
<keyword evidence="8 11" id="KW-1133">Transmembrane helix</keyword>
<dbReference type="InterPro" id="IPR036950">
    <property type="entry name" value="PBP_transglycosylase"/>
</dbReference>
<dbReference type="InterPro" id="IPR011812">
    <property type="entry name" value="Pep_trsgly"/>
</dbReference>
<dbReference type="GO" id="GO:0016763">
    <property type="term" value="F:pentosyltransferase activity"/>
    <property type="evidence" value="ECO:0007669"/>
    <property type="project" value="InterPro"/>
</dbReference>
<organism evidence="13 14">
    <name type="scientific">Segnochrobactrum spirostomi</name>
    <dbReference type="NCBI Taxonomy" id="2608987"/>
    <lineage>
        <taxon>Bacteria</taxon>
        <taxon>Pseudomonadati</taxon>
        <taxon>Pseudomonadota</taxon>
        <taxon>Alphaproteobacteria</taxon>
        <taxon>Hyphomicrobiales</taxon>
        <taxon>Segnochrobactraceae</taxon>
        <taxon>Segnochrobactrum</taxon>
    </lineage>
</organism>
<evidence type="ECO:0000256" key="11">
    <source>
        <dbReference type="HAMAP-Rule" id="MF_00766"/>
    </source>
</evidence>
<reference evidence="13 14" key="1">
    <citation type="submission" date="2019-09" db="EMBL/GenBank/DDBJ databases">
        <title>Segnochrobactrum spirostomi gen. nov., sp. nov., isolated from the ciliate Spirostomum cf. yagiui and description of a novel family, Segnochrobactraceae fam. nov. within the order Rhizobiales of the class Alphaproteobacteria.</title>
        <authorList>
            <person name="Akter S."/>
            <person name="Shazib S.U.A."/>
            <person name="Shin M.K."/>
        </authorList>
    </citation>
    <scope>NUCLEOTIDE SEQUENCE [LARGE SCALE GENOMIC DNA]</scope>
    <source>
        <strain evidence="13 14">Sp-1</strain>
    </source>
</reference>
<keyword evidence="5 11" id="KW-0812">Transmembrane</keyword>
<dbReference type="GO" id="GO:0008955">
    <property type="term" value="F:peptidoglycan glycosyltransferase activity"/>
    <property type="evidence" value="ECO:0007669"/>
    <property type="project" value="UniProtKB-UniRule"/>
</dbReference>
<evidence type="ECO:0000313" key="13">
    <source>
        <dbReference type="EMBL" id="MQT13552.1"/>
    </source>
</evidence>
<dbReference type="UniPathway" id="UPA00219"/>
<dbReference type="HAMAP" id="MF_00766">
    <property type="entry name" value="PGT_MtgA"/>
    <property type="match status" value="1"/>
</dbReference>
<keyword evidence="7 11" id="KW-0573">Peptidoglycan synthesis</keyword>
<proteinExistence type="inferred from homology"/>
<evidence type="ECO:0000256" key="10">
    <source>
        <dbReference type="ARBA" id="ARBA00023316"/>
    </source>
</evidence>
<keyword evidence="14" id="KW-1185">Reference proteome</keyword>
<dbReference type="InterPro" id="IPR001264">
    <property type="entry name" value="Glyco_trans_51"/>
</dbReference>
<evidence type="ECO:0000256" key="1">
    <source>
        <dbReference type="ARBA" id="ARBA00022475"/>
    </source>
</evidence>
<protein>
    <recommendedName>
        <fullName evidence="11">Biosynthetic peptidoglycan transglycosylase</fullName>
        <ecNumber evidence="11">2.4.99.28</ecNumber>
    </recommendedName>
    <alternativeName>
        <fullName evidence="11">Glycan polymerase</fullName>
    </alternativeName>
    <alternativeName>
        <fullName evidence="11">Peptidoglycan glycosyltransferase MtgA</fullName>
        <shortName evidence="11">PGT</shortName>
    </alternativeName>
</protein>
<dbReference type="EC" id="2.4.99.28" evidence="11"/>
<dbReference type="PANTHER" id="PTHR30400:SF0">
    <property type="entry name" value="BIOSYNTHETIC PEPTIDOGLYCAN TRANSGLYCOSYLASE"/>
    <property type="match status" value="1"/>
</dbReference>
<dbReference type="InterPro" id="IPR023346">
    <property type="entry name" value="Lysozyme-like_dom_sf"/>
</dbReference>
<dbReference type="Gene3D" id="1.10.3810.10">
    <property type="entry name" value="Biosynthetic peptidoglycan transglycosylase-like"/>
    <property type="match status" value="1"/>
</dbReference>
<keyword evidence="4 11" id="KW-0808">Transferase</keyword>
<evidence type="ECO:0000256" key="4">
    <source>
        <dbReference type="ARBA" id="ARBA00022679"/>
    </source>
</evidence>
<dbReference type="Proteomes" id="UP000332515">
    <property type="component" value="Unassembled WGS sequence"/>
</dbReference>
<comment type="catalytic activity">
    <reaction evidence="11">
        <text>[GlcNAc-(1-&gt;4)-Mur2Ac(oyl-L-Ala-gamma-D-Glu-L-Lys-D-Ala-D-Ala)](n)-di-trans,octa-cis-undecaprenyl diphosphate + beta-D-GlcNAc-(1-&gt;4)-Mur2Ac(oyl-L-Ala-gamma-D-Glu-L-Lys-D-Ala-D-Ala)-di-trans,octa-cis-undecaprenyl diphosphate = [GlcNAc-(1-&gt;4)-Mur2Ac(oyl-L-Ala-gamma-D-Glu-L-Lys-D-Ala-D-Ala)](n+1)-di-trans,octa-cis-undecaprenyl diphosphate + di-trans,octa-cis-undecaprenyl diphosphate + H(+)</text>
        <dbReference type="Rhea" id="RHEA:23708"/>
        <dbReference type="Rhea" id="RHEA-COMP:9602"/>
        <dbReference type="Rhea" id="RHEA-COMP:9603"/>
        <dbReference type="ChEBI" id="CHEBI:15378"/>
        <dbReference type="ChEBI" id="CHEBI:58405"/>
        <dbReference type="ChEBI" id="CHEBI:60033"/>
        <dbReference type="ChEBI" id="CHEBI:78435"/>
        <dbReference type="EC" id="2.4.99.28"/>
    </reaction>
</comment>
<name>A0A6A7Y7B7_9HYPH</name>
<dbReference type="PANTHER" id="PTHR30400">
    <property type="entry name" value="MONOFUNCTIONAL BIOSYNTHETIC PEPTIDOGLYCAN TRANSGLYCOSYLASE"/>
    <property type="match status" value="1"/>
</dbReference>
<dbReference type="GO" id="GO:0008360">
    <property type="term" value="P:regulation of cell shape"/>
    <property type="evidence" value="ECO:0007669"/>
    <property type="project" value="UniProtKB-KW"/>
</dbReference>
<keyword evidence="10 11" id="KW-0961">Cell wall biogenesis/degradation</keyword>
<comment type="similarity">
    <text evidence="11">Belongs to the glycosyltransferase 51 family.</text>
</comment>
<dbReference type="GO" id="GO:0009274">
    <property type="term" value="C:peptidoglycan-based cell wall"/>
    <property type="evidence" value="ECO:0007669"/>
    <property type="project" value="InterPro"/>
</dbReference>
<keyword evidence="3 11" id="KW-0328">Glycosyltransferase</keyword>
<sequence>MRGRWRGRSAWWWARRVVLALVLAPFVLTAVYWIVPPVSTLMVGRFLTLQPVTRDWVSLDDISPALVRSVIVSEDARYCTHHGIDTVEMSKVLDAYAKGRETRGASTITMQVVKNLFLWPGRDVARKALEMPLALWLDLAMSKRRVLEIYLNIAEWGPDGQFGIEAGSRAAFGRPAKDLTRRQAALMTAVLPNPIDRNPARPSRYVSTRANEIAADAAQSGGLLDCIYPDG</sequence>
<keyword evidence="6 11" id="KW-0133">Cell shape</keyword>
<evidence type="ECO:0000256" key="6">
    <source>
        <dbReference type="ARBA" id="ARBA00022960"/>
    </source>
</evidence>
<dbReference type="Pfam" id="PF00912">
    <property type="entry name" value="Transgly"/>
    <property type="match status" value="1"/>
</dbReference>